<gene>
    <name evidence="9" type="ORF">CRP01_17405</name>
</gene>
<evidence type="ECO:0000256" key="3">
    <source>
        <dbReference type="ARBA" id="ARBA00022692"/>
    </source>
</evidence>
<dbReference type="PANTHER" id="PTHR30572:SF18">
    <property type="entry name" value="ABC-TYPE MACROLIDE FAMILY EXPORT SYSTEM PERMEASE COMPONENT 2"/>
    <property type="match status" value="1"/>
</dbReference>
<feature type="domain" description="MacB-like periplasmic core" evidence="8">
    <location>
        <begin position="513"/>
        <end position="681"/>
    </location>
</feature>
<evidence type="ECO:0008006" key="11">
    <source>
        <dbReference type="Google" id="ProtNLM"/>
    </source>
</evidence>
<dbReference type="EMBL" id="PDUD01000022">
    <property type="protein sequence ID" value="PHN05293.1"/>
    <property type="molecule type" value="Genomic_DNA"/>
</dbReference>
<feature type="transmembrane region" description="Helical" evidence="6">
    <location>
        <begin position="98"/>
        <end position="118"/>
    </location>
</feature>
<dbReference type="InterPro" id="IPR003838">
    <property type="entry name" value="ABC3_permease_C"/>
</dbReference>
<dbReference type="AlphaFoldDB" id="A0A2D0NBZ2"/>
<comment type="subcellular location">
    <subcellularLocation>
        <location evidence="1">Cell membrane</location>
        <topology evidence="1">Multi-pass membrane protein</topology>
    </subcellularLocation>
</comment>
<keyword evidence="10" id="KW-1185">Reference proteome</keyword>
<dbReference type="OrthoDB" id="5933722at2"/>
<evidence type="ECO:0000256" key="4">
    <source>
        <dbReference type="ARBA" id="ARBA00022989"/>
    </source>
</evidence>
<keyword evidence="2" id="KW-1003">Cell membrane</keyword>
<feature type="domain" description="ABC3 transporter permease C-terminal" evidence="7">
    <location>
        <begin position="753"/>
        <end position="866"/>
    </location>
</feature>
<dbReference type="GO" id="GO:0022857">
    <property type="term" value="F:transmembrane transporter activity"/>
    <property type="evidence" value="ECO:0007669"/>
    <property type="project" value="TreeGrafter"/>
</dbReference>
<dbReference type="Pfam" id="PF02687">
    <property type="entry name" value="FtsX"/>
    <property type="match status" value="2"/>
</dbReference>
<feature type="transmembrane region" description="Helical" evidence="6">
    <location>
        <begin position="366"/>
        <end position="392"/>
    </location>
</feature>
<keyword evidence="3 6" id="KW-0812">Transmembrane</keyword>
<organism evidence="9 10">
    <name type="scientific">Flavilitoribacter nigricans (strain ATCC 23147 / DSM 23189 / NBRC 102662 / NCIMB 1420 / SS-2)</name>
    <name type="common">Lewinella nigricans</name>
    <dbReference type="NCBI Taxonomy" id="1122177"/>
    <lineage>
        <taxon>Bacteria</taxon>
        <taxon>Pseudomonadati</taxon>
        <taxon>Bacteroidota</taxon>
        <taxon>Saprospiria</taxon>
        <taxon>Saprospirales</taxon>
        <taxon>Lewinellaceae</taxon>
        <taxon>Flavilitoribacter</taxon>
    </lineage>
</organism>
<dbReference type="InterPro" id="IPR025857">
    <property type="entry name" value="MacB_PCD"/>
</dbReference>
<dbReference type="Pfam" id="PF12704">
    <property type="entry name" value="MacB_PCD"/>
    <property type="match status" value="2"/>
</dbReference>
<evidence type="ECO:0000256" key="5">
    <source>
        <dbReference type="ARBA" id="ARBA00023136"/>
    </source>
</evidence>
<dbReference type="Proteomes" id="UP000223913">
    <property type="component" value="Unassembled WGS sequence"/>
</dbReference>
<protein>
    <recommendedName>
        <fullName evidence="11">ABC transporter permease</fullName>
    </recommendedName>
</protein>
<evidence type="ECO:0000256" key="1">
    <source>
        <dbReference type="ARBA" id="ARBA00004651"/>
    </source>
</evidence>
<dbReference type="NCBIfam" id="NF038404">
    <property type="entry name" value="perm_prefix_2"/>
    <property type="match status" value="1"/>
</dbReference>
<feature type="transmembrane region" description="Helical" evidence="6">
    <location>
        <begin position="838"/>
        <end position="859"/>
    </location>
</feature>
<reference evidence="9 10" key="1">
    <citation type="submission" date="2017-10" db="EMBL/GenBank/DDBJ databases">
        <title>The draft genome sequence of Lewinella nigricans NBRC 102662.</title>
        <authorList>
            <person name="Wang K."/>
        </authorList>
    </citation>
    <scope>NUCLEOTIDE SEQUENCE [LARGE SCALE GENOMIC DNA]</scope>
    <source>
        <strain evidence="9 10">NBRC 102662</strain>
    </source>
</reference>
<feature type="transmembrane region" description="Helical" evidence="6">
    <location>
        <begin position="506"/>
        <end position="525"/>
    </location>
</feature>
<accession>A0A2D0NBZ2</accession>
<feature type="transmembrane region" description="Helical" evidence="6">
    <location>
        <begin position="794"/>
        <end position="818"/>
    </location>
</feature>
<feature type="domain" description="ABC3 transporter permease C-terminal" evidence="7">
    <location>
        <begin position="373"/>
        <end position="484"/>
    </location>
</feature>
<evidence type="ECO:0000259" key="8">
    <source>
        <dbReference type="Pfam" id="PF12704"/>
    </source>
</evidence>
<evidence type="ECO:0000313" key="9">
    <source>
        <dbReference type="EMBL" id="PHN05293.1"/>
    </source>
</evidence>
<keyword evidence="5 6" id="KW-0472">Membrane</keyword>
<feature type="domain" description="MacB-like periplasmic core" evidence="8">
    <location>
        <begin position="98"/>
        <end position="328"/>
    </location>
</feature>
<keyword evidence="4 6" id="KW-1133">Transmembrane helix</keyword>
<sequence>MSELRPPRFFLRFFRWFCDPQLHRFIEGDLLELYGERVVAMGRKKADLYFIRDVLLLFRPGIVRSFRWPQGVVGPFRLLGSYFKIFRRNFRRQPTYNLLNLSCLSLGIAAAICIGLYLDFESSYDRNHRLADRIFRIETRMIKTHEKVMDVNWSGSPANLAPLALQDYPEIEAYVRFFSFFSNEVRLDYGGEMFETAPDQVIAVDSNVFELFSFDLLRGDPTTALRGPGKVVISESMARRIFGTADPMGKVLRTRLDHRTNGEERAYPLEVSGVYRDLPRNTHLFFEAMISAETDPDLDNYYFGRFNVYTYLLLRENIAPENVAPKLTGIYDRYLDAQRDEVLVHARHELVPLPRIHYEEAGGSTYLLIFGGIGLLLLLIAFIGYVNLVTAQAGRRAREIGMRKILGSGRSQLILQFLAESLFLTLLAVLAAVLIVVIAIDPLNALLDLHLDATRLIQPQPLLILLAVTLGLGMIGGSYPAFFLSSFKVLGVLQNSTTRSAPLQQWLLGFQFAVVIFVLISTGMIDRQLDFLREKDLGFDREQILQVQLPGGLSAARSDLLQTTLARDPDIESVAGCDFVPGLGGMVNRPVSAQAAEPQFIRSGRIDHRYLQTMGIELVAGRNFSPDFPADSTEHVLVNETFVRSFGLGEEALGALVKFGGWGNPHAYRVVGIVRDFHQSSLHTGIEPQLFRLGPVSGNLVLKISGDPSGPIRHLEQTWNKLFPDQYLQYSFLDEDLQNRYVEDQRRGHLFLLFSLITIFIAFAGLYGLAAYLTGRRTREIGIRKVLGADLPAIVILISRSFVILVLLAALPGVLLGWITVRMWLENFAFRADMSWGLIGLVLLSVLLLVLCTVGWQAIRTAARNPKEVLH</sequence>
<feature type="transmembrane region" description="Helical" evidence="6">
    <location>
        <begin position="413"/>
        <end position="440"/>
    </location>
</feature>
<proteinExistence type="predicted"/>
<feature type="transmembrane region" description="Helical" evidence="6">
    <location>
        <begin position="750"/>
        <end position="773"/>
    </location>
</feature>
<feature type="transmembrane region" description="Helical" evidence="6">
    <location>
        <begin position="460"/>
        <end position="485"/>
    </location>
</feature>
<evidence type="ECO:0000256" key="6">
    <source>
        <dbReference type="SAM" id="Phobius"/>
    </source>
</evidence>
<dbReference type="InterPro" id="IPR047699">
    <property type="entry name" value="Permease_put_prefix"/>
</dbReference>
<evidence type="ECO:0000256" key="2">
    <source>
        <dbReference type="ARBA" id="ARBA00022475"/>
    </source>
</evidence>
<dbReference type="PANTHER" id="PTHR30572">
    <property type="entry name" value="MEMBRANE COMPONENT OF TRANSPORTER-RELATED"/>
    <property type="match status" value="1"/>
</dbReference>
<name>A0A2D0NBZ2_FLAN2</name>
<dbReference type="RefSeq" id="WP_099151345.1">
    <property type="nucleotide sequence ID" value="NZ_PDUD01000022.1"/>
</dbReference>
<comment type="caution">
    <text evidence="9">The sequence shown here is derived from an EMBL/GenBank/DDBJ whole genome shotgun (WGS) entry which is preliminary data.</text>
</comment>
<evidence type="ECO:0000313" key="10">
    <source>
        <dbReference type="Proteomes" id="UP000223913"/>
    </source>
</evidence>
<evidence type="ECO:0000259" key="7">
    <source>
        <dbReference type="Pfam" id="PF02687"/>
    </source>
</evidence>
<dbReference type="GO" id="GO:0005886">
    <property type="term" value="C:plasma membrane"/>
    <property type="evidence" value="ECO:0007669"/>
    <property type="project" value="UniProtKB-SubCell"/>
</dbReference>
<dbReference type="InterPro" id="IPR050250">
    <property type="entry name" value="Macrolide_Exporter_MacB"/>
</dbReference>